<evidence type="ECO:0000256" key="3">
    <source>
        <dbReference type="SAM" id="MobiDB-lite"/>
    </source>
</evidence>
<dbReference type="PANTHER" id="PTHR12732">
    <property type="entry name" value="UNCHARACTERIZED PROTEASOME COMPONENT REGION PCI-CONTAINING"/>
    <property type="match status" value="1"/>
</dbReference>
<dbReference type="AlphaFoldDB" id="A0A9W7W0D3"/>
<evidence type="ECO:0000313" key="6">
    <source>
        <dbReference type="Proteomes" id="UP001138500"/>
    </source>
</evidence>
<gene>
    <name evidence="5" type="ORF">Tdes44962_MAKER04513</name>
</gene>
<dbReference type="Proteomes" id="UP001138500">
    <property type="component" value="Unassembled WGS sequence"/>
</dbReference>
<dbReference type="EMBL" id="RIBY02002167">
    <property type="protein sequence ID" value="KAH9823769.1"/>
    <property type="molecule type" value="Genomic_DNA"/>
</dbReference>
<dbReference type="GO" id="GO:0003723">
    <property type="term" value="F:RNA binding"/>
    <property type="evidence" value="ECO:0007669"/>
    <property type="project" value="InterPro"/>
</dbReference>
<feature type="domain" description="PCI" evidence="4">
    <location>
        <begin position="282"/>
        <end position="486"/>
    </location>
</feature>
<dbReference type="Gene3D" id="1.25.40.570">
    <property type="match status" value="1"/>
</dbReference>
<reference evidence="5 6" key="2">
    <citation type="journal article" date="2021" name="Curr. Genet.">
        <title>Genetic response to nitrogen starvation in the aggressive Eucalyptus foliar pathogen Teratosphaeria destructans.</title>
        <authorList>
            <person name="Havenga M."/>
            <person name="Wingfield B.D."/>
            <person name="Wingfield M.J."/>
            <person name="Dreyer L.L."/>
            <person name="Roets F."/>
            <person name="Aylward J."/>
        </authorList>
    </citation>
    <scope>NUCLEOTIDE SEQUENCE [LARGE SCALE GENOMIC DNA]</scope>
    <source>
        <strain evidence="5">CMW44962</strain>
    </source>
</reference>
<dbReference type="PANTHER" id="PTHR12732:SF0">
    <property type="entry name" value="PCI DOMAIN-CONTAINING PROTEIN 2"/>
    <property type="match status" value="1"/>
</dbReference>
<evidence type="ECO:0000313" key="5">
    <source>
        <dbReference type="EMBL" id="KAH9823769.1"/>
    </source>
</evidence>
<dbReference type="Pfam" id="PF01399">
    <property type="entry name" value="PCI"/>
    <property type="match status" value="1"/>
</dbReference>
<protein>
    <recommendedName>
        <fullName evidence="2">Protein CSN12 homolog</fullName>
    </recommendedName>
</protein>
<comment type="caution">
    <text evidence="5">The sequence shown here is derived from an EMBL/GenBank/DDBJ whole genome shotgun (WGS) entry which is preliminary data.</text>
</comment>
<dbReference type="PROSITE" id="PS50250">
    <property type="entry name" value="PCI"/>
    <property type="match status" value="1"/>
</dbReference>
<evidence type="ECO:0000259" key="4">
    <source>
        <dbReference type="PROSITE" id="PS50250"/>
    </source>
</evidence>
<organism evidence="5 6">
    <name type="scientific">Teratosphaeria destructans</name>
    <dbReference type="NCBI Taxonomy" id="418781"/>
    <lineage>
        <taxon>Eukaryota</taxon>
        <taxon>Fungi</taxon>
        <taxon>Dikarya</taxon>
        <taxon>Ascomycota</taxon>
        <taxon>Pezizomycotina</taxon>
        <taxon>Dothideomycetes</taxon>
        <taxon>Dothideomycetidae</taxon>
        <taxon>Mycosphaerellales</taxon>
        <taxon>Teratosphaeriaceae</taxon>
        <taxon>Teratosphaeria</taxon>
    </lineage>
</organism>
<dbReference type="SMART" id="SM00753">
    <property type="entry name" value="PAM"/>
    <property type="match status" value="1"/>
</dbReference>
<evidence type="ECO:0000256" key="2">
    <source>
        <dbReference type="ARBA" id="ARBA00073854"/>
    </source>
</evidence>
<dbReference type="InterPro" id="IPR045114">
    <property type="entry name" value="Csn12-like"/>
</dbReference>
<comment type="similarity">
    <text evidence="1">Belongs to the CSN12 family.</text>
</comment>
<name>A0A9W7W0D3_9PEZI</name>
<dbReference type="InterPro" id="IPR000717">
    <property type="entry name" value="PCI_dom"/>
</dbReference>
<dbReference type="InterPro" id="IPR036388">
    <property type="entry name" value="WH-like_DNA-bd_sf"/>
</dbReference>
<accession>A0A9W7W0D3</accession>
<dbReference type="GO" id="GO:0003690">
    <property type="term" value="F:double-stranded DNA binding"/>
    <property type="evidence" value="ECO:0007669"/>
    <property type="project" value="InterPro"/>
</dbReference>
<keyword evidence="6" id="KW-1185">Reference proteome</keyword>
<feature type="region of interest" description="Disordered" evidence="3">
    <location>
        <begin position="1"/>
        <end position="21"/>
    </location>
</feature>
<evidence type="ECO:0000256" key="1">
    <source>
        <dbReference type="ARBA" id="ARBA00025771"/>
    </source>
</evidence>
<dbReference type="OrthoDB" id="10252687at2759"/>
<proteinExistence type="inferred from homology"/>
<reference evidence="5 6" key="1">
    <citation type="journal article" date="2018" name="IMA Fungus">
        <title>IMA Genome-F 10: Nine draft genome sequences of Claviceps purpurea s.lat., including C. arundinis, C. humidiphila, and C. cf. spartinae, pseudomolecules for the pitch canker pathogen Fusarium circinatum, draft genome of Davidsoniella eucalypti, Grosmannia galeiformis, Quambalaria eucalypti, and Teratosphaeria destructans.</title>
        <authorList>
            <person name="Wingfield B.D."/>
            <person name="Liu M."/>
            <person name="Nguyen H.D."/>
            <person name="Lane F.A."/>
            <person name="Morgan S.W."/>
            <person name="De Vos L."/>
            <person name="Wilken P.M."/>
            <person name="Duong T.A."/>
            <person name="Aylward J."/>
            <person name="Coetzee M.P."/>
            <person name="Dadej K."/>
            <person name="De Beer Z.W."/>
            <person name="Findlay W."/>
            <person name="Havenga M."/>
            <person name="Kolarik M."/>
            <person name="Menzies J.G."/>
            <person name="Naidoo K."/>
            <person name="Pochopski O."/>
            <person name="Shoukouhi P."/>
            <person name="Santana Q.C."/>
            <person name="Seifert K.A."/>
            <person name="Soal N."/>
            <person name="Steenkamp E.T."/>
            <person name="Tatham C.T."/>
            <person name="van der Nest M.A."/>
            <person name="Wingfield M.J."/>
        </authorList>
    </citation>
    <scope>NUCLEOTIDE SEQUENCE [LARGE SCALE GENOMIC DNA]</scope>
    <source>
        <strain evidence="5">CMW44962</strain>
    </source>
</reference>
<dbReference type="FunFam" id="1.10.10.10:FF:000366">
    <property type="entry name" value="COP9 signalosome complex subunit"/>
    <property type="match status" value="1"/>
</dbReference>
<sequence>MFVSAVAVENRGKRTSNPKFSSRAQHVDMADLLWQDFTAAHLTEDGHLLASTICPEPPKNDPARLYNFRRWSNEYSVQTDLRYKLQYNPELQLSKKEAGTWLEIFTVYHMFVGKLLAAEEAQNAGKAKEADWTGVYDGWKEVLNSFHRAYNNGIFAAWTIPCIYVVGKYLRIFAIKADEKIQYQRESGLSFGGLQEEDVFAVSNEKLEDAARQINRLFALCLGDRSPLEDSRKWALYFVANLLFKTYFKLNSISLCKNIIRSLKAAVDDMPPLSAFPRAHQVTFRYYSGVVSFLEEDYATAEQFLVSAYEMCDKKAANNLQLILTYLIPTKMLTSHRLPTAAVLSQSPRLDHLFRPICSAIKRADLHAFNQAMEQGEDEFVKRRIYLTLERGRDIILRNLFRKVYLAGGHEAQKEGDTSPPVRRTRIPIAEFSAALQMSGAEVGDGDGGVDVDEVECLIGNCIYKNFMKGYIARERGMVVLSKAGPFPGTGV</sequence>
<dbReference type="Gene3D" id="1.10.10.10">
    <property type="entry name" value="Winged helix-like DNA-binding domain superfamily/Winged helix DNA-binding domain"/>
    <property type="match status" value="1"/>
</dbReference>